<gene>
    <name evidence="1" type="ORF">GCM10017161_25830</name>
</gene>
<proteinExistence type="predicted"/>
<evidence type="ECO:0000313" key="2">
    <source>
        <dbReference type="Proteomes" id="UP000623842"/>
    </source>
</evidence>
<dbReference type="EMBL" id="BNCK01000005">
    <property type="protein sequence ID" value="GHF96311.1"/>
    <property type="molecule type" value="Genomic_DNA"/>
</dbReference>
<accession>A0A919BKJ6</accession>
<sequence>MFDRQQLVGNWFRSDVQPNGDIHTEMAQLSIDGEYEFSFVVYDKDNNLIQQNIELGDWGLVGDIHFTIAKAEVIDDETLPMDMADENNYHAYQVLKIDAREFKYQHIVSKEVFILKRVVDNIAHC</sequence>
<organism evidence="1 2">
    <name type="scientific">Thalassotalea marina</name>
    <dbReference type="NCBI Taxonomy" id="1673741"/>
    <lineage>
        <taxon>Bacteria</taxon>
        <taxon>Pseudomonadati</taxon>
        <taxon>Pseudomonadota</taxon>
        <taxon>Gammaproteobacteria</taxon>
        <taxon>Alteromonadales</taxon>
        <taxon>Colwelliaceae</taxon>
        <taxon>Thalassotalea</taxon>
    </lineage>
</organism>
<comment type="caution">
    <text evidence="1">The sequence shown here is derived from an EMBL/GenBank/DDBJ whole genome shotgun (WGS) entry which is preliminary data.</text>
</comment>
<dbReference type="AlphaFoldDB" id="A0A919BKJ6"/>
<reference evidence="1" key="1">
    <citation type="journal article" date="2014" name="Int. J. Syst. Evol. Microbiol.">
        <title>Complete genome sequence of Corynebacterium casei LMG S-19264T (=DSM 44701T), isolated from a smear-ripened cheese.</title>
        <authorList>
            <consortium name="US DOE Joint Genome Institute (JGI-PGF)"/>
            <person name="Walter F."/>
            <person name="Albersmeier A."/>
            <person name="Kalinowski J."/>
            <person name="Ruckert C."/>
        </authorList>
    </citation>
    <scope>NUCLEOTIDE SEQUENCE</scope>
    <source>
        <strain evidence="1">KCTC 42731</strain>
    </source>
</reference>
<reference evidence="1" key="2">
    <citation type="submission" date="2020-09" db="EMBL/GenBank/DDBJ databases">
        <authorList>
            <person name="Sun Q."/>
            <person name="Kim S."/>
        </authorList>
    </citation>
    <scope>NUCLEOTIDE SEQUENCE</scope>
    <source>
        <strain evidence="1">KCTC 42731</strain>
    </source>
</reference>
<evidence type="ECO:0000313" key="1">
    <source>
        <dbReference type="EMBL" id="GHF96311.1"/>
    </source>
</evidence>
<protein>
    <submittedName>
        <fullName evidence="1">Uncharacterized protein</fullName>
    </submittedName>
</protein>
<dbReference type="Proteomes" id="UP000623842">
    <property type="component" value="Unassembled WGS sequence"/>
</dbReference>
<name>A0A919BKJ6_9GAMM</name>
<keyword evidence="2" id="KW-1185">Reference proteome</keyword>
<dbReference type="RefSeq" id="WP_189771228.1">
    <property type="nucleotide sequence ID" value="NZ_BNCK01000005.1"/>
</dbReference>